<keyword evidence="3" id="KW-1185">Reference proteome</keyword>
<feature type="compositionally biased region" description="Polar residues" evidence="1">
    <location>
        <begin position="1"/>
        <end position="17"/>
    </location>
</feature>
<sequence length="298" mass="31075">MDANQRSEMNNQTNNGGNEKWNKNAKGKTAPDAPLDHTYPQGASQQQGRQGIDQMGTQQSGMGPGQFAEDSSRWDLPGGSMQTQQSGGSGPQQGLTDSHQRQMEQRSSAYGELEQPVGRRPHDSGTSLLHHEGTHAGNTQAASRMNPQDPRQPELQGGSLGHHHGAGASMQSSQGGNAGQYGGGEGSRGASQQANNQGAQQSTDRAGSQTGAQGNEAREDTSQPHQSNDTTGGLPRSPGNSGPRSENQGWKPGGSMQQDPNGVHESNDAAGGYPKSPAGANKLAGDRKMDDDTGFSRG</sequence>
<name>A0ABW0MQH6_9BURK</name>
<feature type="compositionally biased region" description="Gly residues" evidence="1">
    <location>
        <begin position="176"/>
        <end position="187"/>
    </location>
</feature>
<reference evidence="3" key="1">
    <citation type="journal article" date="2019" name="Int. J. Syst. Evol. Microbiol.">
        <title>The Global Catalogue of Microorganisms (GCM) 10K type strain sequencing project: providing services to taxonomists for standard genome sequencing and annotation.</title>
        <authorList>
            <consortium name="The Broad Institute Genomics Platform"/>
            <consortium name="The Broad Institute Genome Sequencing Center for Infectious Disease"/>
            <person name="Wu L."/>
            <person name="Ma J."/>
        </authorList>
    </citation>
    <scope>NUCLEOTIDE SEQUENCE [LARGE SCALE GENOMIC DNA]</scope>
    <source>
        <strain evidence="3">CCUG 43111</strain>
    </source>
</reference>
<feature type="compositionally biased region" description="Low complexity" evidence="1">
    <location>
        <begin position="189"/>
        <end position="202"/>
    </location>
</feature>
<feature type="region of interest" description="Disordered" evidence="1">
    <location>
        <begin position="1"/>
        <end position="298"/>
    </location>
</feature>
<gene>
    <name evidence="2" type="ORF">ACFPQ5_15000</name>
</gene>
<feature type="compositionally biased region" description="Polar residues" evidence="1">
    <location>
        <begin position="136"/>
        <end position="146"/>
    </location>
</feature>
<feature type="compositionally biased region" description="Low complexity" evidence="1">
    <location>
        <begin position="166"/>
        <end position="175"/>
    </location>
</feature>
<evidence type="ECO:0000313" key="2">
    <source>
        <dbReference type="EMBL" id="MFC5479502.1"/>
    </source>
</evidence>
<proteinExistence type="predicted"/>
<dbReference type="Proteomes" id="UP001596101">
    <property type="component" value="Unassembled WGS sequence"/>
</dbReference>
<feature type="compositionally biased region" description="Polar residues" evidence="1">
    <location>
        <begin position="238"/>
        <end position="248"/>
    </location>
</feature>
<evidence type="ECO:0000313" key="3">
    <source>
        <dbReference type="Proteomes" id="UP001596101"/>
    </source>
</evidence>
<feature type="compositionally biased region" description="Polar residues" evidence="1">
    <location>
        <begin position="41"/>
        <end position="61"/>
    </location>
</feature>
<dbReference type="RefSeq" id="WP_379757105.1">
    <property type="nucleotide sequence ID" value="NZ_JBHSMR010000013.1"/>
</dbReference>
<protein>
    <submittedName>
        <fullName evidence="2">Uncharacterized protein</fullName>
    </submittedName>
</protein>
<evidence type="ECO:0000256" key="1">
    <source>
        <dbReference type="SAM" id="MobiDB-lite"/>
    </source>
</evidence>
<accession>A0ABW0MQH6</accession>
<organism evidence="2 3">
    <name type="scientific">Massilia suwonensis</name>
    <dbReference type="NCBI Taxonomy" id="648895"/>
    <lineage>
        <taxon>Bacteria</taxon>
        <taxon>Pseudomonadati</taxon>
        <taxon>Pseudomonadota</taxon>
        <taxon>Betaproteobacteria</taxon>
        <taxon>Burkholderiales</taxon>
        <taxon>Oxalobacteraceae</taxon>
        <taxon>Telluria group</taxon>
        <taxon>Massilia</taxon>
    </lineage>
</organism>
<dbReference type="EMBL" id="JBHSMR010000013">
    <property type="protein sequence ID" value="MFC5479502.1"/>
    <property type="molecule type" value="Genomic_DNA"/>
</dbReference>
<feature type="compositionally biased region" description="Polar residues" evidence="1">
    <location>
        <begin position="203"/>
        <end position="213"/>
    </location>
</feature>
<comment type="caution">
    <text evidence="2">The sequence shown here is derived from an EMBL/GenBank/DDBJ whole genome shotgun (WGS) entry which is preliminary data.</text>
</comment>